<dbReference type="Gene3D" id="3.20.20.70">
    <property type="entry name" value="Aldolase class I"/>
    <property type="match status" value="1"/>
</dbReference>
<evidence type="ECO:0000313" key="3">
    <source>
        <dbReference type="Proteomes" id="UP001438707"/>
    </source>
</evidence>
<dbReference type="SMART" id="SM01130">
    <property type="entry name" value="DHDPS"/>
    <property type="match status" value="1"/>
</dbReference>
<keyword evidence="3" id="KW-1185">Reference proteome</keyword>
<accession>A0AAW1QBT3</accession>
<dbReference type="PANTHER" id="PTHR12128">
    <property type="entry name" value="DIHYDRODIPICOLINATE SYNTHASE"/>
    <property type="match status" value="1"/>
</dbReference>
<dbReference type="AlphaFoldDB" id="A0AAW1QBT3"/>
<evidence type="ECO:0008006" key="4">
    <source>
        <dbReference type="Google" id="ProtNLM"/>
    </source>
</evidence>
<dbReference type="Pfam" id="PF00701">
    <property type="entry name" value="DHDPS"/>
    <property type="match status" value="1"/>
</dbReference>
<dbReference type="Proteomes" id="UP001438707">
    <property type="component" value="Unassembled WGS sequence"/>
</dbReference>
<organism evidence="2 3">
    <name type="scientific">Apatococcus lobatus</name>
    <dbReference type="NCBI Taxonomy" id="904363"/>
    <lineage>
        <taxon>Eukaryota</taxon>
        <taxon>Viridiplantae</taxon>
        <taxon>Chlorophyta</taxon>
        <taxon>core chlorophytes</taxon>
        <taxon>Trebouxiophyceae</taxon>
        <taxon>Chlorellales</taxon>
        <taxon>Chlorellaceae</taxon>
        <taxon>Apatococcus</taxon>
    </lineage>
</organism>
<reference evidence="2 3" key="1">
    <citation type="journal article" date="2024" name="Nat. Commun.">
        <title>Phylogenomics reveals the evolutionary origins of lichenization in chlorophyte algae.</title>
        <authorList>
            <person name="Puginier C."/>
            <person name="Libourel C."/>
            <person name="Otte J."/>
            <person name="Skaloud P."/>
            <person name="Haon M."/>
            <person name="Grisel S."/>
            <person name="Petersen M."/>
            <person name="Berrin J.G."/>
            <person name="Delaux P.M."/>
            <person name="Dal Grande F."/>
            <person name="Keller J."/>
        </authorList>
    </citation>
    <scope>NUCLEOTIDE SEQUENCE [LARGE SCALE GENOMIC DNA]</scope>
    <source>
        <strain evidence="2 3">SAG 2145</strain>
    </source>
</reference>
<dbReference type="CDD" id="cd00408">
    <property type="entry name" value="DHDPS-like"/>
    <property type="match status" value="1"/>
</dbReference>
<comment type="caution">
    <text evidence="2">The sequence shown here is derived from an EMBL/GenBank/DDBJ whole genome shotgun (WGS) entry which is preliminary data.</text>
</comment>
<evidence type="ECO:0000256" key="1">
    <source>
        <dbReference type="ARBA" id="ARBA00023239"/>
    </source>
</evidence>
<dbReference type="InterPro" id="IPR002220">
    <property type="entry name" value="DapA-like"/>
</dbReference>
<dbReference type="SUPFAM" id="SSF51569">
    <property type="entry name" value="Aldolase"/>
    <property type="match status" value="1"/>
</dbReference>
<gene>
    <name evidence="2" type="ORF">WJX74_002946</name>
</gene>
<dbReference type="InterPro" id="IPR013785">
    <property type="entry name" value="Aldolase_TIM"/>
</dbReference>
<keyword evidence="1" id="KW-0456">Lyase</keyword>
<protein>
    <recommendedName>
        <fullName evidence="4">Dihydrodipicolinate synthase</fullName>
    </recommendedName>
</protein>
<name>A0AAW1QBT3_9CHLO</name>
<dbReference type="PRINTS" id="PR00146">
    <property type="entry name" value="DHPICSNTHASE"/>
</dbReference>
<dbReference type="GO" id="GO:0008840">
    <property type="term" value="F:4-hydroxy-tetrahydrodipicolinate synthase activity"/>
    <property type="evidence" value="ECO:0007669"/>
    <property type="project" value="TreeGrafter"/>
</dbReference>
<proteinExistence type="predicted"/>
<evidence type="ECO:0000313" key="2">
    <source>
        <dbReference type="EMBL" id="KAK9818581.1"/>
    </source>
</evidence>
<dbReference type="PANTHER" id="PTHR12128:SF66">
    <property type="entry name" value="4-HYDROXY-2-OXOGLUTARATE ALDOLASE, MITOCHONDRIAL"/>
    <property type="match status" value="1"/>
</dbReference>
<dbReference type="EMBL" id="JALJOS010000059">
    <property type="protein sequence ID" value="KAK9818581.1"/>
    <property type="molecule type" value="Genomic_DNA"/>
</dbReference>
<sequence length="374" mass="40559">MNLTVRRSDCVSCPRSLQRLNFSQRVSLRPYQQGSPSRAPDSPVVKALGAACKVAAMAVSRDRAPATPTEFRMEGQCFAMITPFTASSNQVDTKAHEAYVKFLWEQGGRNVVVNGTTGEFAAMTLEERQQAAETTRKAFPGIVLNNISTCCLQDALTLLSHSQQTISTERGQQSIADAVLVLPPYYQAGVTDEGIEEFFRTILKESELPVLLYNFPANTNSLISPEMYARLAKDFPLLRGIKNTFADIPLCTEFKEAAPHLQVYVGADRLTVEALDKGLDGIIGGGGSSALAAVFVNIYTAHKAGDRTRADKLQAQLNAWTDEREAVEVLDIPAGKAALQALVPGLTAAVRAPLVQPGSEQQERLKAATHKSYS</sequence>